<dbReference type="AlphaFoldDB" id="A0A835VH44"/>
<feature type="region of interest" description="Disordered" evidence="1">
    <location>
        <begin position="66"/>
        <end position="88"/>
    </location>
</feature>
<sequence>MATEADTSCALHEEGRTSSDCLYRCCRRNHHQRRYRQLQVACECCGMQEQCTAEFIAGKRWIHTLPSANSSTAAPPGSTQRDIAWKSS</sequence>
<gene>
    <name evidence="2" type="ORF">HPP92_000526</name>
</gene>
<comment type="caution">
    <text evidence="2">The sequence shown here is derived from an EMBL/GenBank/DDBJ whole genome shotgun (WGS) entry which is preliminary data.</text>
</comment>
<protein>
    <submittedName>
        <fullName evidence="2">Uncharacterized protein</fullName>
    </submittedName>
</protein>
<evidence type="ECO:0000313" key="3">
    <source>
        <dbReference type="Proteomes" id="UP000639772"/>
    </source>
</evidence>
<dbReference type="Proteomes" id="UP000639772">
    <property type="component" value="Chromosome 1"/>
</dbReference>
<organism evidence="2 3">
    <name type="scientific">Vanilla planifolia</name>
    <name type="common">Vanilla</name>
    <dbReference type="NCBI Taxonomy" id="51239"/>
    <lineage>
        <taxon>Eukaryota</taxon>
        <taxon>Viridiplantae</taxon>
        <taxon>Streptophyta</taxon>
        <taxon>Embryophyta</taxon>
        <taxon>Tracheophyta</taxon>
        <taxon>Spermatophyta</taxon>
        <taxon>Magnoliopsida</taxon>
        <taxon>Liliopsida</taxon>
        <taxon>Asparagales</taxon>
        <taxon>Orchidaceae</taxon>
        <taxon>Vanilloideae</taxon>
        <taxon>Vanilleae</taxon>
        <taxon>Vanilla</taxon>
    </lineage>
</organism>
<evidence type="ECO:0000256" key="1">
    <source>
        <dbReference type="SAM" id="MobiDB-lite"/>
    </source>
</evidence>
<dbReference type="EMBL" id="JADCNM010000001">
    <property type="protein sequence ID" value="KAG0500454.1"/>
    <property type="molecule type" value="Genomic_DNA"/>
</dbReference>
<accession>A0A835VH44</accession>
<proteinExistence type="predicted"/>
<reference evidence="2 3" key="1">
    <citation type="journal article" date="2020" name="Nat. Food">
        <title>A phased Vanilla planifolia genome enables genetic improvement of flavour and production.</title>
        <authorList>
            <person name="Hasing T."/>
            <person name="Tang H."/>
            <person name="Brym M."/>
            <person name="Khazi F."/>
            <person name="Huang T."/>
            <person name="Chambers A.H."/>
        </authorList>
    </citation>
    <scope>NUCLEOTIDE SEQUENCE [LARGE SCALE GENOMIC DNA]</scope>
    <source>
        <tissue evidence="2">Leaf</tissue>
    </source>
</reference>
<evidence type="ECO:0000313" key="2">
    <source>
        <dbReference type="EMBL" id="KAG0500454.1"/>
    </source>
</evidence>
<name>A0A835VH44_VANPL</name>